<dbReference type="Gene3D" id="1.10.510.10">
    <property type="entry name" value="Transferase(Phosphotransferase) domain 1"/>
    <property type="match status" value="1"/>
</dbReference>
<accession>A0A0V0J6T5</accession>
<dbReference type="InterPro" id="IPR001683">
    <property type="entry name" value="PX_dom"/>
</dbReference>
<feature type="domain" description="PX" evidence="2">
    <location>
        <begin position="5"/>
        <end position="125"/>
    </location>
</feature>
<dbReference type="PROSITE" id="PS50011">
    <property type="entry name" value="PROTEIN_KINASE_DOM"/>
    <property type="match status" value="1"/>
</dbReference>
<evidence type="ECO:0000313" key="3">
    <source>
        <dbReference type="EMBL" id="JAP61361.1"/>
    </source>
</evidence>
<dbReference type="InterPro" id="IPR007330">
    <property type="entry name" value="MIT_dom"/>
</dbReference>
<dbReference type="Gene3D" id="1.20.58.80">
    <property type="entry name" value="Phosphotransferase system, lactose/cellobiose-type IIA subunit"/>
    <property type="match status" value="1"/>
</dbReference>
<dbReference type="GO" id="GO:0005524">
    <property type="term" value="F:ATP binding"/>
    <property type="evidence" value="ECO:0007669"/>
    <property type="project" value="InterPro"/>
</dbReference>
<evidence type="ECO:0000259" key="2">
    <source>
        <dbReference type="PROSITE" id="PS50195"/>
    </source>
</evidence>
<dbReference type="InterPro" id="IPR000719">
    <property type="entry name" value="Prot_kinase_dom"/>
</dbReference>
<dbReference type="PROSITE" id="PS50195">
    <property type="entry name" value="PX"/>
    <property type="match status" value="1"/>
</dbReference>
<dbReference type="EMBL" id="GEEE01012320">
    <property type="protein sequence ID" value="JAP50905.1"/>
    <property type="molecule type" value="Transcribed_RNA"/>
</dbReference>
<proteinExistence type="predicted"/>
<dbReference type="GO" id="GO:0004672">
    <property type="term" value="F:protein kinase activity"/>
    <property type="evidence" value="ECO:0007669"/>
    <property type="project" value="InterPro"/>
</dbReference>
<protein>
    <recommendedName>
        <fullName evidence="4">Ribosomal protein S6 kinase delta-1</fullName>
    </recommendedName>
</protein>
<dbReference type="InterPro" id="IPR036871">
    <property type="entry name" value="PX_dom_sf"/>
</dbReference>
<reference evidence="3" key="1">
    <citation type="submission" date="2016-01" db="EMBL/GenBank/DDBJ databases">
        <title>Reference transcriptome for the parasite Schistocephalus solidus: insights into the molecular evolution of parasitism.</title>
        <authorList>
            <person name="Hebert F.O."/>
            <person name="Grambauer S."/>
            <person name="Barber I."/>
            <person name="Landry C.R."/>
            <person name="Aubin-Horth N."/>
        </authorList>
    </citation>
    <scope>NUCLEOTIDE SEQUENCE</scope>
</reference>
<dbReference type="GO" id="GO:0035091">
    <property type="term" value="F:phosphatidylinositol binding"/>
    <property type="evidence" value="ECO:0007669"/>
    <property type="project" value="InterPro"/>
</dbReference>
<dbReference type="InterPro" id="IPR036181">
    <property type="entry name" value="MIT_dom_sf"/>
</dbReference>
<dbReference type="PANTHER" id="PTHR15508:SF8">
    <property type="entry name" value="LD24550P"/>
    <property type="match status" value="1"/>
</dbReference>
<dbReference type="SUPFAM" id="SSF56112">
    <property type="entry name" value="Protein kinase-like (PK-like)"/>
    <property type="match status" value="1"/>
</dbReference>
<dbReference type="InterPro" id="IPR011009">
    <property type="entry name" value="Kinase-like_dom_sf"/>
</dbReference>
<dbReference type="SUPFAM" id="SSF64268">
    <property type="entry name" value="PX domain"/>
    <property type="match status" value="1"/>
</dbReference>
<dbReference type="EMBL" id="GEEE01013947">
    <property type="protein sequence ID" value="JAP49278.1"/>
    <property type="molecule type" value="Transcribed_RNA"/>
</dbReference>
<dbReference type="EMBL" id="GEEE01001864">
    <property type="protein sequence ID" value="JAP61361.1"/>
    <property type="molecule type" value="Transcribed_RNA"/>
</dbReference>
<sequence length="829" mass="94313">MSEISDYRMNATVDRAFRHPRGSFTVYRVIIEKSSPVSVEERTLFKRYSDFKRLHKSLQRVVKELDYGMPLPSLPAETFFNRLDPEVVESRRVFLDSLLKVICSKEWLFCHQTFAKFIIGGVVRKTALLTHTPTAPPRDIPNDFLRTSPTDIKLASPIIPPTPDISSSCGERPGSVQRTSKCDLEHLLYPASSSDEEKEEETGTDVLGILWACSPPSSSDQVAGLRRVNEAAQFVSAGRWSEAYMAYKSAVVELSNALQSEKCSERRHECRQIIAACLNRAEDLYNRYLLRSNTPATRNGAADGIQKAWLLQTYHQTLSSLCQDSRLLECLKPKEYLKELRVCRIEGTQLVVRHLSDRTLEYSLEPLHLTSYHENCSPPPTMTACVVPAISRSNCILPLDVTPFMLQLRNIVETQECIFLLTERARGPQFFDWFQRHTERRFAVEWRNSFLGLATKHDTAMDNAGIRHIAWCRLRSARIRCVLKSVENDCESGVEAGHDATQSHLPDLLFPTKQNDVTICHAKSPSDHLRVVLGTEKVDTTVPAEVVAFERLELFGTVTPSELLQFHPYYPSRMLRTSRLTRGLSLDREKCPLYGGQSQQTASAGTSAFILDSPRWMNLCAQWDKASLSDSWIPLIPERQLRLWAAELVYAVCWLHERGVVLRTLCRSDLYLGGKGRLKLRYFYTWPDNNNLAHRGVHSPSRLDYSLAPELRLGVSMHHLLVEQSQFPSPSSACRMPKEQKRALFACDWWSVGVLLYELFTGLELTETHTTGLFSDVHLDLPPHLPSSLSSLLSSLISFNHTKRPSDEEVKSHPFFKDIDWHTLSDNNH</sequence>
<dbReference type="InterPro" id="IPR051866">
    <property type="entry name" value="Intracell_Sig-Traffick_Protein"/>
</dbReference>
<feature type="domain" description="Protein kinase" evidence="1">
    <location>
        <begin position="468"/>
        <end position="816"/>
    </location>
</feature>
<dbReference type="PANTHER" id="PTHR15508">
    <property type="entry name" value="RIBOSOMAL PROTEIN S6 KINASE"/>
    <property type="match status" value="1"/>
</dbReference>
<gene>
    <name evidence="3" type="ORF">TR114559</name>
</gene>
<organism evidence="3">
    <name type="scientific">Schistocephalus solidus</name>
    <name type="common">Tapeworm</name>
    <dbReference type="NCBI Taxonomy" id="70667"/>
    <lineage>
        <taxon>Eukaryota</taxon>
        <taxon>Metazoa</taxon>
        <taxon>Spiralia</taxon>
        <taxon>Lophotrochozoa</taxon>
        <taxon>Platyhelminthes</taxon>
        <taxon>Cestoda</taxon>
        <taxon>Eucestoda</taxon>
        <taxon>Diphyllobothriidea</taxon>
        <taxon>Diphyllobothriidae</taxon>
        <taxon>Schistocephalus</taxon>
    </lineage>
</organism>
<evidence type="ECO:0000259" key="1">
    <source>
        <dbReference type="PROSITE" id="PS50011"/>
    </source>
</evidence>
<dbReference type="AlphaFoldDB" id="A0A0V0J6T5"/>
<dbReference type="Pfam" id="PF00787">
    <property type="entry name" value="PX"/>
    <property type="match status" value="1"/>
</dbReference>
<dbReference type="Gene3D" id="3.30.1520.10">
    <property type="entry name" value="Phox-like domain"/>
    <property type="match status" value="1"/>
</dbReference>
<dbReference type="Pfam" id="PF04212">
    <property type="entry name" value="MIT"/>
    <property type="match status" value="1"/>
</dbReference>
<evidence type="ECO:0008006" key="4">
    <source>
        <dbReference type="Google" id="ProtNLM"/>
    </source>
</evidence>
<name>A0A0V0J6T5_SCHSO</name>
<dbReference type="SMART" id="SM00220">
    <property type="entry name" value="S_TKc"/>
    <property type="match status" value="1"/>
</dbReference>
<dbReference type="SMART" id="SM00312">
    <property type="entry name" value="PX"/>
    <property type="match status" value="1"/>
</dbReference>
<dbReference type="SUPFAM" id="SSF116846">
    <property type="entry name" value="MIT domain"/>
    <property type="match status" value="1"/>
</dbReference>